<proteinExistence type="predicted"/>
<evidence type="ECO:0000313" key="1">
    <source>
        <dbReference type="EMBL" id="KAJ1897579.1"/>
    </source>
</evidence>
<dbReference type="Proteomes" id="UP001150581">
    <property type="component" value="Unassembled WGS sequence"/>
</dbReference>
<keyword evidence="2" id="KW-1185">Reference proteome</keyword>
<organism evidence="1 2">
    <name type="scientific">Kickxella alabastrina</name>
    <dbReference type="NCBI Taxonomy" id="61397"/>
    <lineage>
        <taxon>Eukaryota</taxon>
        <taxon>Fungi</taxon>
        <taxon>Fungi incertae sedis</taxon>
        <taxon>Zoopagomycota</taxon>
        <taxon>Kickxellomycotina</taxon>
        <taxon>Kickxellomycetes</taxon>
        <taxon>Kickxellales</taxon>
        <taxon>Kickxellaceae</taxon>
        <taxon>Kickxella</taxon>
    </lineage>
</organism>
<evidence type="ECO:0000313" key="2">
    <source>
        <dbReference type="Proteomes" id="UP001150581"/>
    </source>
</evidence>
<name>A0ACC1IL87_9FUNG</name>
<gene>
    <name evidence="1" type="primary">RAV1_2</name>
    <name evidence="1" type="ORF">LPJ66_003278</name>
</gene>
<protein>
    <submittedName>
        <fullName evidence="1">Regulator of (H+)-ATPase in vacuolar membrane</fullName>
    </submittedName>
</protein>
<accession>A0ACC1IL87</accession>
<comment type="caution">
    <text evidence="1">The sequence shown here is derived from an EMBL/GenBank/DDBJ whole genome shotgun (WGS) entry which is preliminary data.</text>
</comment>
<sequence length="1488" mass="165193">MPPRNVYTGRANKGTLTTVESVGKLYIVYASGQEVVIHSNSRRYVQSVSHTGVSETITRLAASPSGQLAAVSGHIITVFEDTHLDGGEWKYASHFALEPTNSGSPINCCEWMDDQRLLLAVDDILLLWAVFEGVWTKQWERPVGCHIDKISAATGRAVFATVSFDSRMVKVWQIPEIGGYLRFQYVVHSSAVSDMFWRKQLQPGSSSIAQQLTFFTVTRVGCLYAWSSDINSGDLRFVLAATIDAAIDYAESGLGSNKRRKLVSVNAQCRQRTRTTIQDSDTSNISKCSTGDNSKSTASFGDDEGSSTKAHGSSENAVEDYTSVANSTVGSSHCPTFDYIYGVYSDGSMEVWELSPHTHLCTVVKVSTVIQTGAIRGAESLPMTSIPLLQSLLWNPEVENTHDNAYLFLAIVDAVGHVLLFRAPSLKNEFVTGIQELQLQDLWDGHKEPVFHISVDPYSQRVATHSIEGELLIWDSIDVGQGKKHAISRKMALDGSQIRTIAWAPSESEFIAATGKRVYCMLYNKETEEWAPSSMKLPELRKYNRIFTYPADPVDKLADQQQKQQAYYISAVESASRTVHSWLVARSGGGAEFVGSTVLRGHDRFDRVSRVMPVAHPFFSRDNVMATFDTSSGKLRIWGIRTDPKFVWFCSKEHRLPCMNVEMIRYNSIDKAAIVSTEADDSQVITIWIFSSASRASHYLPAGTIHPRRKADRVREIRWHLTNYAQTYLGIQWDDRIDIFCQERNIDDAWLCVYTIATGDFGPGKTIGSFSFTASGEPIFSIDRKLIVCTQTMPDGRTLENAAYEEHGQLPLIHPYVLTELMSWGRVDVARRLLAQLYDYMREKDIDSSRKVPLPTVSLRDLLSSSSAGSEQTQLSGLGPGNSSRARNAGSKYLALFGSTDGDVDNDGEAMGSSLPDFGRLTQDKAEYILEKLTEIKIDGISPIDQARLMSIVGTISASLTKDQPIDSMGIRYLVKLQLLDLENKRKRSTCELPYRELNWAMHSSSQAILLQVCLQQQQVGTLAGLTWESARRMGIFVWLTDTSVMLSEVEKMARNMFVTDGRDPSRCAIFYLALRKQRLLHGLWRTAHGHPDHGKMVTFMSHDFSEQRWKTAAAKNAYVLLSRQRYLDSATFFLLSDKLADAATICVTQLKDVQLAITICRCYEGDNGPVLKDILWKYVLPDAFCRQDRWLASMVFGLIGKYDLVLQSLTDDLTRLAQQIGVNAEVSGYSTMDVLDTELLILYRNMLNYSPYYRAPLVTQAELIAQTITIFECLGAPVMSLVVLEWWRIELYEITKRSISSKKTQLARLSSSSPMRGSFSGRATNGSAVDSISSGALDTSAMSIFAGFGGSRKPAQLPQQPPAAASDPLASGMLSMESFGSMFSGMSAKPKSKPNSFSAGSQREYKLDDRNAPSNEGSVDDGSGDSTLAVEIEDTPVQYACRVALALQIMEFVERTGKINSSPGTLDIDEEKRTVAETLRLPLSTFP</sequence>
<dbReference type="EMBL" id="JANBPG010000320">
    <property type="protein sequence ID" value="KAJ1897579.1"/>
    <property type="molecule type" value="Genomic_DNA"/>
</dbReference>
<reference evidence="1" key="1">
    <citation type="submission" date="2022-07" db="EMBL/GenBank/DDBJ databases">
        <title>Phylogenomic reconstructions and comparative analyses of Kickxellomycotina fungi.</title>
        <authorList>
            <person name="Reynolds N.K."/>
            <person name="Stajich J.E."/>
            <person name="Barry K."/>
            <person name="Grigoriev I.V."/>
            <person name="Crous P."/>
            <person name="Smith M.E."/>
        </authorList>
    </citation>
    <scope>NUCLEOTIDE SEQUENCE</scope>
    <source>
        <strain evidence="1">Benny 63K</strain>
    </source>
</reference>